<dbReference type="KEGG" id="hss:J7656_11565"/>
<gene>
    <name evidence="2" type="ORF">J7656_11565</name>
</gene>
<dbReference type="EMBL" id="CP073695">
    <property type="protein sequence ID" value="QUO47211.1"/>
    <property type="molecule type" value="Genomic_DNA"/>
</dbReference>
<evidence type="ECO:0000256" key="1">
    <source>
        <dbReference type="SAM" id="MobiDB-lite"/>
    </source>
</evidence>
<dbReference type="AlphaFoldDB" id="A0A8T8LL59"/>
<reference evidence="2 3" key="1">
    <citation type="submission" date="2021-03" db="EMBL/GenBank/DDBJ databases">
        <title>Halorubrum sodomense MBLA0099, Whole genome shotgun sequencing.</title>
        <authorList>
            <person name="Seo M.-J."/>
            <person name="Cho E.-S."/>
            <person name="Hwang C.Y."/>
        </authorList>
    </citation>
    <scope>NUCLEOTIDE SEQUENCE [LARGE SCALE GENOMIC DNA]</scope>
    <source>
        <strain evidence="2 3">MBLA0099</strain>
    </source>
</reference>
<proteinExistence type="predicted"/>
<accession>A0A8T8LL59</accession>
<sequence length="126" mass="14433">MTNEDDPDGFKEDEEFFETPSMRATIETIQLGEGISPTRILIEISHENGSTKDATGSVELVNLCRHDASDEYDEETRELDYSDLERDLQLRVDALINWTRFDNSTSESEGESDADVLKRYHGQRDK</sequence>
<evidence type="ECO:0000313" key="3">
    <source>
        <dbReference type="Proteomes" id="UP000679341"/>
    </source>
</evidence>
<protein>
    <submittedName>
        <fullName evidence="2">Uncharacterized protein</fullName>
    </submittedName>
</protein>
<dbReference type="Proteomes" id="UP000679341">
    <property type="component" value="Chromosome"/>
</dbReference>
<dbReference type="OrthoDB" id="327828at2157"/>
<dbReference type="GeneID" id="64828187"/>
<organism evidence="2 3">
    <name type="scientific">Halorubrum ruber</name>
    <dbReference type="NCBI Taxonomy" id="2982524"/>
    <lineage>
        <taxon>Archaea</taxon>
        <taxon>Methanobacteriati</taxon>
        <taxon>Methanobacteriota</taxon>
        <taxon>Stenosarchaea group</taxon>
        <taxon>Halobacteria</taxon>
        <taxon>Halobacteriales</taxon>
        <taxon>Haloferacaceae</taxon>
        <taxon>Halorubrum</taxon>
    </lineage>
</organism>
<keyword evidence="3" id="KW-1185">Reference proteome</keyword>
<name>A0A8T8LL59_9EURY</name>
<feature type="compositionally biased region" description="Basic and acidic residues" evidence="1">
    <location>
        <begin position="115"/>
        <end position="126"/>
    </location>
</feature>
<evidence type="ECO:0000313" key="2">
    <source>
        <dbReference type="EMBL" id="QUO47211.1"/>
    </source>
</evidence>
<dbReference type="RefSeq" id="WP_211553371.1">
    <property type="nucleotide sequence ID" value="NZ_CP073695.1"/>
</dbReference>
<feature type="region of interest" description="Disordered" evidence="1">
    <location>
        <begin position="101"/>
        <end position="126"/>
    </location>
</feature>